<dbReference type="AlphaFoldDB" id="A0ABD3PMF0"/>
<dbReference type="EMBL" id="JALLPJ020000565">
    <property type="protein sequence ID" value="KAL3788451.1"/>
    <property type="molecule type" value="Genomic_DNA"/>
</dbReference>
<name>A0ABD3PMF0_9STRA</name>
<feature type="compositionally biased region" description="Acidic residues" evidence="1">
    <location>
        <begin position="47"/>
        <end position="58"/>
    </location>
</feature>
<reference evidence="2 3" key="1">
    <citation type="submission" date="2024-10" db="EMBL/GenBank/DDBJ databases">
        <title>Updated reference genomes for cyclostephanoid diatoms.</title>
        <authorList>
            <person name="Roberts W.R."/>
            <person name="Alverson A.J."/>
        </authorList>
    </citation>
    <scope>NUCLEOTIDE SEQUENCE [LARGE SCALE GENOMIC DNA]</scope>
    <source>
        <strain evidence="2 3">AJA010-31</strain>
    </source>
</reference>
<dbReference type="Proteomes" id="UP001530400">
    <property type="component" value="Unassembled WGS sequence"/>
</dbReference>
<evidence type="ECO:0000256" key="1">
    <source>
        <dbReference type="SAM" id="MobiDB-lite"/>
    </source>
</evidence>
<comment type="caution">
    <text evidence="2">The sequence shown here is derived from an EMBL/GenBank/DDBJ whole genome shotgun (WGS) entry which is preliminary data.</text>
</comment>
<protein>
    <submittedName>
        <fullName evidence="2">Uncharacterized protein</fullName>
    </submittedName>
</protein>
<organism evidence="2 3">
    <name type="scientific">Cyclotella atomus</name>
    <dbReference type="NCBI Taxonomy" id="382360"/>
    <lineage>
        <taxon>Eukaryota</taxon>
        <taxon>Sar</taxon>
        <taxon>Stramenopiles</taxon>
        <taxon>Ochrophyta</taxon>
        <taxon>Bacillariophyta</taxon>
        <taxon>Coscinodiscophyceae</taxon>
        <taxon>Thalassiosirophycidae</taxon>
        <taxon>Stephanodiscales</taxon>
        <taxon>Stephanodiscaceae</taxon>
        <taxon>Cyclotella</taxon>
    </lineage>
</organism>
<evidence type="ECO:0000313" key="3">
    <source>
        <dbReference type="Proteomes" id="UP001530400"/>
    </source>
</evidence>
<feature type="compositionally biased region" description="Basic and acidic residues" evidence="1">
    <location>
        <begin position="35"/>
        <end position="46"/>
    </location>
</feature>
<proteinExistence type="predicted"/>
<accession>A0ABD3PMF0</accession>
<keyword evidence="3" id="KW-1185">Reference proteome</keyword>
<gene>
    <name evidence="2" type="ORF">ACHAWO_007406</name>
</gene>
<evidence type="ECO:0000313" key="2">
    <source>
        <dbReference type="EMBL" id="KAL3788451.1"/>
    </source>
</evidence>
<feature type="region of interest" description="Disordered" evidence="1">
    <location>
        <begin position="35"/>
        <end position="58"/>
    </location>
</feature>
<sequence length="78" mass="8879">MTPVEVKELWYQGARVSTECHADVALEMLNDEKYKTSLGDAPRDTNQEEDSDDDDGDEFLNNLVSSLCSSRLRIEIRL</sequence>